<evidence type="ECO:0000313" key="3">
    <source>
        <dbReference type="EMBL" id="WXB14455.1"/>
    </source>
</evidence>
<dbReference type="Gene3D" id="3.90.226.10">
    <property type="entry name" value="2-enoyl-CoA Hydratase, Chain A, domain 1"/>
    <property type="match status" value="1"/>
</dbReference>
<reference evidence="3 4" key="1">
    <citation type="submission" date="2021-12" db="EMBL/GenBank/DDBJ databases">
        <title>Discovery of the Pendulisporaceae a myxobacterial family with distinct sporulation behavior and unique specialized metabolism.</title>
        <authorList>
            <person name="Garcia R."/>
            <person name="Popoff A."/>
            <person name="Bader C.D."/>
            <person name="Loehr J."/>
            <person name="Walesch S."/>
            <person name="Walt C."/>
            <person name="Boldt J."/>
            <person name="Bunk B."/>
            <person name="Haeckl F.J.F.P.J."/>
            <person name="Gunesch A.P."/>
            <person name="Birkelbach J."/>
            <person name="Nuebel U."/>
            <person name="Pietschmann T."/>
            <person name="Bach T."/>
            <person name="Mueller R."/>
        </authorList>
    </citation>
    <scope>NUCLEOTIDE SEQUENCE [LARGE SCALE GENOMIC DNA]</scope>
    <source>
        <strain evidence="3 4">MSr11954</strain>
    </source>
</reference>
<evidence type="ECO:0000259" key="2">
    <source>
        <dbReference type="SMART" id="SM00245"/>
    </source>
</evidence>
<dbReference type="SMART" id="SM00245">
    <property type="entry name" value="TSPc"/>
    <property type="match status" value="1"/>
</dbReference>
<dbReference type="PANTHER" id="PTHR32060:SF22">
    <property type="entry name" value="CARBOXYL-TERMINAL-PROCESSING PEPTIDASE 3, CHLOROPLASTIC"/>
    <property type="match status" value="1"/>
</dbReference>
<dbReference type="Pfam" id="PF03572">
    <property type="entry name" value="Peptidase_S41"/>
    <property type="match status" value="1"/>
</dbReference>
<gene>
    <name evidence="3" type="ORF">LZC94_42355</name>
</gene>
<name>A0ABZ2LVV1_9BACT</name>
<organism evidence="3 4">
    <name type="scientific">Pendulispora albinea</name>
    <dbReference type="NCBI Taxonomy" id="2741071"/>
    <lineage>
        <taxon>Bacteria</taxon>
        <taxon>Pseudomonadati</taxon>
        <taxon>Myxococcota</taxon>
        <taxon>Myxococcia</taxon>
        <taxon>Myxococcales</taxon>
        <taxon>Sorangiineae</taxon>
        <taxon>Pendulisporaceae</taxon>
        <taxon>Pendulispora</taxon>
    </lineage>
</organism>
<dbReference type="EMBL" id="CP089984">
    <property type="protein sequence ID" value="WXB14455.1"/>
    <property type="molecule type" value="Genomic_DNA"/>
</dbReference>
<keyword evidence="4" id="KW-1185">Reference proteome</keyword>
<evidence type="ECO:0000313" key="4">
    <source>
        <dbReference type="Proteomes" id="UP001370348"/>
    </source>
</evidence>
<evidence type="ECO:0000256" key="1">
    <source>
        <dbReference type="SAM" id="MobiDB-lite"/>
    </source>
</evidence>
<dbReference type="InterPro" id="IPR005151">
    <property type="entry name" value="Tail-specific_protease"/>
</dbReference>
<accession>A0ABZ2LVV1</accession>
<dbReference type="PANTHER" id="PTHR32060">
    <property type="entry name" value="TAIL-SPECIFIC PROTEASE"/>
    <property type="match status" value="1"/>
</dbReference>
<feature type="compositionally biased region" description="Basic and acidic residues" evidence="1">
    <location>
        <begin position="1"/>
        <end position="10"/>
    </location>
</feature>
<dbReference type="RefSeq" id="WP_394824075.1">
    <property type="nucleotide sequence ID" value="NZ_CP089984.1"/>
</dbReference>
<feature type="region of interest" description="Disordered" evidence="1">
    <location>
        <begin position="531"/>
        <end position="551"/>
    </location>
</feature>
<dbReference type="Proteomes" id="UP001370348">
    <property type="component" value="Chromosome"/>
</dbReference>
<dbReference type="InterPro" id="IPR029045">
    <property type="entry name" value="ClpP/crotonase-like_dom_sf"/>
</dbReference>
<dbReference type="SUPFAM" id="SSF52096">
    <property type="entry name" value="ClpP/crotonase"/>
    <property type="match status" value="1"/>
</dbReference>
<sequence>MEGRLAKEPSDGGLEENNGGLFETDESQATSFRVPSGAPSALSCEEARSIIGQVREMLAYRPAPIRASTFAEAVIDWLDPHGLWSAAPDSPVATAIERRGRELLREMEHERGDCAAARDVGRVLERWVADLKRGFNERRAGMTGSEMSIDTAVFEPITDNNAPSPKASAFALLLGERVGAGERLLGAGGAMFARAAQEHFFPEMDAEGWSRVVLAAAIRAYVPLIDPHGGWAPLEEEASIYEFDLDSHPRASLWDKIGRTAFGARIESGALPPMHDGDAVLSLGGVRTAGLAMEQLQQLAIVVAASHRPTEAIVLRRGDAEPRAIKLDPGASLAQVSEEPHDGLPVERIPYGEGSIVIVPIREVRDDLGAQLTRVVTRERAQKPPPTGFVLDLRGNGGGSTDGAIHALGIFLPGAPLFPMKRQDNSIELERAPEPPMAERFAGPVATFVDGNTASAAEMISGALSTYHRAPSVGRLTYGKGCAQEYADDDARAGVLRLTTLLYALPDGSPVQRVGLAPTLRFPFALLPDEDSSGESEAKLPEAPPTWRGPDVRNRQMVAQFDAAKLMTWPPHKGHVGPCKDADVCRALQALGGGVSGTPRISVASKLAGR</sequence>
<proteinExistence type="predicted"/>
<protein>
    <submittedName>
        <fullName evidence="3">S41 family peptidase</fullName>
    </submittedName>
</protein>
<feature type="domain" description="Tail specific protease" evidence="2">
    <location>
        <begin position="320"/>
        <end position="523"/>
    </location>
</feature>
<feature type="region of interest" description="Disordered" evidence="1">
    <location>
        <begin position="1"/>
        <end position="21"/>
    </location>
</feature>